<keyword evidence="2" id="KW-1133">Transmembrane helix</keyword>
<feature type="compositionally biased region" description="Polar residues" evidence="1">
    <location>
        <begin position="83"/>
        <end position="107"/>
    </location>
</feature>
<accession>A0ABP0ZSW5</accession>
<feature type="compositionally biased region" description="Polar residues" evidence="1">
    <location>
        <begin position="171"/>
        <end position="195"/>
    </location>
</feature>
<feature type="compositionally biased region" description="Low complexity" evidence="1">
    <location>
        <begin position="150"/>
        <end position="164"/>
    </location>
</feature>
<feature type="compositionally biased region" description="Low complexity" evidence="1">
    <location>
        <begin position="202"/>
        <end position="212"/>
    </location>
</feature>
<feature type="region of interest" description="Disordered" evidence="1">
    <location>
        <begin position="146"/>
        <end position="224"/>
    </location>
</feature>
<dbReference type="GeneID" id="92210404"/>
<evidence type="ECO:0000256" key="2">
    <source>
        <dbReference type="SAM" id="Phobius"/>
    </source>
</evidence>
<evidence type="ECO:0000256" key="1">
    <source>
        <dbReference type="SAM" id="MobiDB-lite"/>
    </source>
</evidence>
<keyword evidence="2" id="KW-0812">Transmembrane</keyword>
<dbReference type="EMBL" id="OZ022410">
    <property type="protein sequence ID" value="CAK9441339.1"/>
    <property type="molecule type" value="Genomic_DNA"/>
</dbReference>
<keyword evidence="2" id="KW-0472">Membrane</keyword>
<protein>
    <submittedName>
        <fullName evidence="3">Uncharacterized protein</fullName>
    </submittedName>
</protein>
<name>A0ABP0ZSW5_9ASCO</name>
<feature type="region of interest" description="Disordered" evidence="1">
    <location>
        <begin position="82"/>
        <end position="107"/>
    </location>
</feature>
<proteinExistence type="predicted"/>
<dbReference type="Proteomes" id="UP001497383">
    <property type="component" value="Chromosome 6"/>
</dbReference>
<evidence type="ECO:0000313" key="3">
    <source>
        <dbReference type="EMBL" id="CAK9441339.1"/>
    </source>
</evidence>
<evidence type="ECO:0000313" key="4">
    <source>
        <dbReference type="Proteomes" id="UP001497383"/>
    </source>
</evidence>
<organism evidence="3 4">
    <name type="scientific">Lodderomyces beijingensis</name>
    <dbReference type="NCBI Taxonomy" id="1775926"/>
    <lineage>
        <taxon>Eukaryota</taxon>
        <taxon>Fungi</taxon>
        <taxon>Dikarya</taxon>
        <taxon>Ascomycota</taxon>
        <taxon>Saccharomycotina</taxon>
        <taxon>Pichiomycetes</taxon>
        <taxon>Debaryomycetaceae</taxon>
        <taxon>Candida/Lodderomyces clade</taxon>
        <taxon>Lodderomyces</taxon>
    </lineage>
</organism>
<reference evidence="3 4" key="1">
    <citation type="submission" date="2024-03" db="EMBL/GenBank/DDBJ databases">
        <authorList>
            <person name="Brejova B."/>
        </authorList>
    </citation>
    <scope>NUCLEOTIDE SEQUENCE [LARGE SCALE GENOMIC DNA]</scope>
    <source>
        <strain evidence="3 4">CBS 14171</strain>
    </source>
</reference>
<dbReference type="RefSeq" id="XP_066832146.1">
    <property type="nucleotide sequence ID" value="XM_066975515.1"/>
</dbReference>
<sequence>MAYSNALAVGLAVGIPSALIIIAVFIFWYRNQRRQEKEDNEAGTIDKDLQDDRSFELFQEELHKKQSYGKNGSDILLKEHTVSETSNGSSESNVNLDQQDTTASASTHPYGKHVWVQNNQPEQQQQPAPQNAKHASSYDFYNTFIPTFENSTSSNPTSNSNQGQNPPPLTSKPSSELSRSIHNIFGSKQNNSTSKDAAGPMSHSDSASSILSHPNHLRSPSNDLDTLAKQLNNPVFFEKLPSKAAAEASAITIRPRYIASPNSRSVNNSSTDLLNNHLVGENSAMNDHYTYEAPIVEVGKTEEIIRKIDNGDKTSKARPVVVKQESVPETPLEKKNPLNGQIENAFDANIAIEPTPFNEKNDVTNKDDKVIPPVVFQ</sequence>
<feature type="region of interest" description="Disordered" evidence="1">
    <location>
        <begin position="316"/>
        <end position="340"/>
    </location>
</feature>
<gene>
    <name evidence="3" type="ORF">LODBEIA_P52080</name>
</gene>
<keyword evidence="4" id="KW-1185">Reference proteome</keyword>
<dbReference type="CDD" id="cd12087">
    <property type="entry name" value="TM_EGFR-like"/>
    <property type="match status" value="1"/>
</dbReference>
<feature type="transmembrane region" description="Helical" evidence="2">
    <location>
        <begin position="6"/>
        <end position="29"/>
    </location>
</feature>